<evidence type="ECO:0000259" key="5">
    <source>
        <dbReference type="Pfam" id="PF25954"/>
    </source>
</evidence>
<evidence type="ECO:0000259" key="6">
    <source>
        <dbReference type="Pfam" id="PF25973"/>
    </source>
</evidence>
<organism evidence="7 8">
    <name type="scientific">Maioricimonas rarisocia</name>
    <dbReference type="NCBI Taxonomy" id="2528026"/>
    <lineage>
        <taxon>Bacteria</taxon>
        <taxon>Pseudomonadati</taxon>
        <taxon>Planctomycetota</taxon>
        <taxon>Planctomycetia</taxon>
        <taxon>Planctomycetales</taxon>
        <taxon>Planctomycetaceae</taxon>
        <taxon>Maioricimonas</taxon>
    </lineage>
</organism>
<dbReference type="InterPro" id="IPR058792">
    <property type="entry name" value="Beta-barrel_RND_2"/>
</dbReference>
<evidence type="ECO:0000256" key="3">
    <source>
        <dbReference type="SAM" id="MobiDB-lite"/>
    </source>
</evidence>
<dbReference type="EMBL" id="CP036275">
    <property type="protein sequence ID" value="QDU38032.1"/>
    <property type="molecule type" value="Genomic_DNA"/>
</dbReference>
<feature type="compositionally biased region" description="Polar residues" evidence="3">
    <location>
        <begin position="20"/>
        <end position="30"/>
    </location>
</feature>
<evidence type="ECO:0000313" key="7">
    <source>
        <dbReference type="EMBL" id="QDU38032.1"/>
    </source>
</evidence>
<dbReference type="Gene3D" id="2.40.50.100">
    <property type="match status" value="1"/>
</dbReference>
<dbReference type="RefSeq" id="WP_145369359.1">
    <property type="nucleotide sequence ID" value="NZ_CP036275.1"/>
</dbReference>
<dbReference type="GO" id="GO:0016020">
    <property type="term" value="C:membrane"/>
    <property type="evidence" value="ECO:0007669"/>
    <property type="project" value="InterPro"/>
</dbReference>
<dbReference type="Pfam" id="PF25954">
    <property type="entry name" value="Beta-barrel_RND_2"/>
    <property type="match status" value="1"/>
</dbReference>
<proteinExistence type="inferred from homology"/>
<dbReference type="NCBIfam" id="TIGR01730">
    <property type="entry name" value="RND_mfp"/>
    <property type="match status" value="1"/>
</dbReference>
<dbReference type="FunFam" id="2.40.30.170:FF:000010">
    <property type="entry name" value="Efflux RND transporter periplasmic adaptor subunit"/>
    <property type="match status" value="1"/>
</dbReference>
<keyword evidence="4" id="KW-1133">Transmembrane helix</keyword>
<gene>
    <name evidence="7" type="primary">czcB</name>
    <name evidence="7" type="ORF">Mal4_23520</name>
</gene>
<evidence type="ECO:0000313" key="8">
    <source>
        <dbReference type="Proteomes" id="UP000320496"/>
    </source>
</evidence>
<feature type="domain" description="CusB-like beta-barrel" evidence="5">
    <location>
        <begin position="382"/>
        <end position="452"/>
    </location>
</feature>
<dbReference type="PANTHER" id="PTHR30097">
    <property type="entry name" value="CATION EFFLUX SYSTEM PROTEIN CUSB"/>
    <property type="match status" value="1"/>
</dbReference>
<dbReference type="GO" id="GO:0060003">
    <property type="term" value="P:copper ion export"/>
    <property type="evidence" value="ECO:0007669"/>
    <property type="project" value="TreeGrafter"/>
</dbReference>
<dbReference type="OrthoDB" id="9806939at2"/>
<dbReference type="GO" id="GO:0030313">
    <property type="term" value="C:cell envelope"/>
    <property type="evidence" value="ECO:0007669"/>
    <property type="project" value="TreeGrafter"/>
</dbReference>
<comment type="similarity">
    <text evidence="1">Belongs to the membrane fusion protein (MFP) (TC 8.A.1) family.</text>
</comment>
<protein>
    <submittedName>
        <fullName evidence="7">Cobalt-zinc-cadmium resistance protein CzcB</fullName>
    </submittedName>
</protein>
<feature type="transmembrane region" description="Helical" evidence="4">
    <location>
        <begin position="37"/>
        <end position="56"/>
    </location>
</feature>
<dbReference type="Gene3D" id="2.40.30.170">
    <property type="match status" value="1"/>
</dbReference>
<evidence type="ECO:0000256" key="1">
    <source>
        <dbReference type="ARBA" id="ARBA00009477"/>
    </source>
</evidence>
<feature type="domain" description="CzcB-like barrel-sandwich hybrid" evidence="6">
    <location>
        <begin position="204"/>
        <end position="378"/>
    </location>
</feature>
<sequence>MSTTLPPQRDSGAAEPSGTRPATDSASSRTTGWGRRLLGWIPPLLVFGGLAAFGYWGHHTGWTIPKVSVVAGNAEPVKADWCEDHSVPESRCVECNPGLYPPPEDFGWCREHGVQQCPLDHPEVAEVDVDPQELEKDRLRAERALALRPRDENGFGCGFYRKRIQFASHEAVQKAGVDVDLVMRAPVVETIEASGEIRYDQTRLARLSSKAAGTVWRVDAQLGDRVRQGDVLALIDAAEVGRLKTEMVETWTQWEFQRETYSRLAPLVKQGSVPELRALESKAGVREAWTRIRRIHQALVNLGLPFRLEELEGQESEEVADYLHFLGLPESIRNELDPATTPSNLIPLRAPLDGVVVDRDVVSGEVVETSEVLFTVADNDRMWLLLNVPLEESSLLQMGLPVEFEADGMPNAVTGELTWLSTTVDAKTRTVLVRAELDNSDGRLRDETFGTGRIILREESDAIVVPEESIHWEGCCHIAFVRNRDYFEESAPKVFEIRTVRPGVTQDGKTEIIAGVLPGEVIVTSGSSVLRSQLLRGNLGEGCCAE</sequence>
<dbReference type="InterPro" id="IPR058647">
    <property type="entry name" value="BSH_CzcB-like"/>
</dbReference>
<dbReference type="KEGG" id="mri:Mal4_23520"/>
<dbReference type="SUPFAM" id="SSF111369">
    <property type="entry name" value="HlyD-like secretion proteins"/>
    <property type="match status" value="1"/>
</dbReference>
<keyword evidence="8" id="KW-1185">Reference proteome</keyword>
<feature type="region of interest" description="Disordered" evidence="3">
    <location>
        <begin position="1"/>
        <end position="30"/>
    </location>
</feature>
<dbReference type="Proteomes" id="UP000320496">
    <property type="component" value="Chromosome"/>
</dbReference>
<dbReference type="GO" id="GO:0015679">
    <property type="term" value="P:plasma membrane copper ion transport"/>
    <property type="evidence" value="ECO:0007669"/>
    <property type="project" value="TreeGrafter"/>
</dbReference>
<name>A0A517Z6B7_9PLAN</name>
<keyword evidence="4" id="KW-0812">Transmembrane</keyword>
<dbReference type="InterPro" id="IPR051909">
    <property type="entry name" value="MFP_Cation_Efflux"/>
</dbReference>
<accession>A0A517Z6B7</accession>
<reference evidence="7 8" key="1">
    <citation type="submission" date="2019-02" db="EMBL/GenBank/DDBJ databases">
        <title>Deep-cultivation of Planctomycetes and their phenomic and genomic characterization uncovers novel biology.</title>
        <authorList>
            <person name="Wiegand S."/>
            <person name="Jogler M."/>
            <person name="Boedeker C."/>
            <person name="Pinto D."/>
            <person name="Vollmers J."/>
            <person name="Rivas-Marin E."/>
            <person name="Kohn T."/>
            <person name="Peeters S.H."/>
            <person name="Heuer A."/>
            <person name="Rast P."/>
            <person name="Oberbeckmann S."/>
            <person name="Bunk B."/>
            <person name="Jeske O."/>
            <person name="Meyerdierks A."/>
            <person name="Storesund J.E."/>
            <person name="Kallscheuer N."/>
            <person name="Luecker S."/>
            <person name="Lage O.M."/>
            <person name="Pohl T."/>
            <person name="Merkel B.J."/>
            <person name="Hornburger P."/>
            <person name="Mueller R.-W."/>
            <person name="Bruemmer F."/>
            <person name="Labrenz M."/>
            <person name="Spormann A.M."/>
            <person name="Op den Camp H."/>
            <person name="Overmann J."/>
            <person name="Amann R."/>
            <person name="Jetten M.S.M."/>
            <person name="Mascher T."/>
            <person name="Medema M.H."/>
            <person name="Devos D.P."/>
            <person name="Kaster A.-K."/>
            <person name="Ovreas L."/>
            <person name="Rohde M."/>
            <person name="Galperin M.Y."/>
            <person name="Jogler C."/>
        </authorList>
    </citation>
    <scope>NUCLEOTIDE SEQUENCE [LARGE SCALE GENOMIC DNA]</scope>
    <source>
        <strain evidence="7 8">Mal4</strain>
    </source>
</reference>
<dbReference type="PANTHER" id="PTHR30097:SF4">
    <property type="entry name" value="SLR6042 PROTEIN"/>
    <property type="match status" value="1"/>
</dbReference>
<keyword evidence="4" id="KW-0472">Membrane</keyword>
<dbReference type="AlphaFoldDB" id="A0A517Z6B7"/>
<keyword evidence="2" id="KW-0813">Transport</keyword>
<evidence type="ECO:0000256" key="2">
    <source>
        <dbReference type="ARBA" id="ARBA00022448"/>
    </source>
</evidence>
<evidence type="ECO:0000256" key="4">
    <source>
        <dbReference type="SAM" id="Phobius"/>
    </source>
</evidence>
<dbReference type="InterPro" id="IPR006143">
    <property type="entry name" value="RND_pump_MFP"/>
</dbReference>
<dbReference type="Gene3D" id="2.40.420.20">
    <property type="match status" value="1"/>
</dbReference>
<dbReference type="GO" id="GO:0022857">
    <property type="term" value="F:transmembrane transporter activity"/>
    <property type="evidence" value="ECO:0007669"/>
    <property type="project" value="InterPro"/>
</dbReference>
<dbReference type="Pfam" id="PF25973">
    <property type="entry name" value="BSH_CzcB"/>
    <property type="match status" value="1"/>
</dbReference>